<comment type="caution">
    <text evidence="1">The sequence shown here is derived from an EMBL/GenBank/DDBJ whole genome shotgun (WGS) entry which is preliminary data.</text>
</comment>
<sequence>MPKKNFTLLLMSCMSTLQRLQDCNVMLNLLLHLKQPKARDDEKKIPPCATYKPAVLKQEIVKTNNLDLFLGFAVGTVIGEHGTATVLLVLDNVIVIAVDLRISSITNWIVKPYWFKVRKIRENLASVAYYNENKVGAENRFDHLEDKGKKTCSHKSLIRATSKFMKNNVPWESFGGHLDRF</sequence>
<keyword evidence="2" id="KW-1185">Reference proteome</keyword>
<dbReference type="AlphaFoldDB" id="A0A540L057"/>
<dbReference type="EMBL" id="VIEB01000836">
    <property type="protein sequence ID" value="TQD79867.1"/>
    <property type="molecule type" value="Genomic_DNA"/>
</dbReference>
<protein>
    <submittedName>
        <fullName evidence="1">Uncharacterized protein</fullName>
    </submittedName>
</protein>
<proteinExistence type="predicted"/>
<dbReference type="Proteomes" id="UP000315295">
    <property type="component" value="Unassembled WGS sequence"/>
</dbReference>
<gene>
    <name evidence="1" type="ORF">C1H46_034581</name>
</gene>
<reference evidence="1 2" key="1">
    <citation type="journal article" date="2019" name="G3 (Bethesda)">
        <title>Sequencing of a Wild Apple (Malus baccata) Genome Unravels the Differences Between Cultivated and Wild Apple Species Regarding Disease Resistance and Cold Tolerance.</title>
        <authorList>
            <person name="Chen X."/>
        </authorList>
    </citation>
    <scope>NUCLEOTIDE SEQUENCE [LARGE SCALE GENOMIC DNA]</scope>
    <source>
        <strain evidence="2">cv. Shandingzi</strain>
        <tissue evidence="1">Leaves</tissue>
    </source>
</reference>
<organism evidence="1 2">
    <name type="scientific">Malus baccata</name>
    <name type="common">Siberian crab apple</name>
    <name type="synonym">Pyrus baccata</name>
    <dbReference type="NCBI Taxonomy" id="106549"/>
    <lineage>
        <taxon>Eukaryota</taxon>
        <taxon>Viridiplantae</taxon>
        <taxon>Streptophyta</taxon>
        <taxon>Embryophyta</taxon>
        <taxon>Tracheophyta</taxon>
        <taxon>Spermatophyta</taxon>
        <taxon>Magnoliopsida</taxon>
        <taxon>eudicotyledons</taxon>
        <taxon>Gunneridae</taxon>
        <taxon>Pentapetalae</taxon>
        <taxon>rosids</taxon>
        <taxon>fabids</taxon>
        <taxon>Rosales</taxon>
        <taxon>Rosaceae</taxon>
        <taxon>Amygdaloideae</taxon>
        <taxon>Maleae</taxon>
        <taxon>Malus</taxon>
    </lineage>
</organism>
<accession>A0A540L057</accession>
<name>A0A540L057_MALBA</name>
<evidence type="ECO:0000313" key="2">
    <source>
        <dbReference type="Proteomes" id="UP000315295"/>
    </source>
</evidence>
<evidence type="ECO:0000313" key="1">
    <source>
        <dbReference type="EMBL" id="TQD79867.1"/>
    </source>
</evidence>